<keyword evidence="2" id="KW-1185">Reference proteome</keyword>
<reference evidence="1 2" key="1">
    <citation type="submission" date="2006-03" db="EMBL/GenBank/DDBJ databases">
        <authorList>
            <person name="Giovannoni S.J."/>
            <person name="Cho J.-C."/>
            <person name="Ferriera S."/>
            <person name="Johnson J."/>
            <person name="Kravitz S."/>
            <person name="Halpern A."/>
            <person name="Remington K."/>
            <person name="Beeson K."/>
            <person name="Tran B."/>
            <person name="Rogers Y.-H."/>
            <person name="Friedman R."/>
            <person name="Venter J.C."/>
        </authorList>
    </citation>
    <scope>NUCLEOTIDE SEQUENCE [LARGE SCALE GENOMIC DNA]</scope>
    <source>
        <strain evidence="1 2">HTCC2207</strain>
    </source>
</reference>
<comment type="caution">
    <text evidence="1">The sequence shown here is derived from an EMBL/GenBank/DDBJ whole genome shotgun (WGS) entry which is preliminary data.</text>
</comment>
<sequence length="82" mass="9552">MLKRVKKIWSAARAGYTLSSTEQRWETVLLTVWLKGLMRHASDFTANALISDLNTHFKPPILQQTRQKIADDVYWESCYDAH</sequence>
<dbReference type="HOGENOM" id="CLU_2553383_0_0_6"/>
<proteinExistence type="predicted"/>
<evidence type="ECO:0000313" key="2">
    <source>
        <dbReference type="Proteomes" id="UP000005555"/>
    </source>
</evidence>
<name>Q1YR37_9GAMM</name>
<dbReference type="STRING" id="314287.GB2207_04004"/>
<dbReference type="AlphaFoldDB" id="Q1YR37"/>
<evidence type="ECO:0000313" key="1">
    <source>
        <dbReference type="EMBL" id="EAS46771.1"/>
    </source>
</evidence>
<gene>
    <name evidence="1" type="ORF">GB2207_04004</name>
</gene>
<accession>Q1YR37</accession>
<dbReference type="Proteomes" id="UP000005555">
    <property type="component" value="Unassembled WGS sequence"/>
</dbReference>
<organism evidence="1 2">
    <name type="scientific">gamma proteobacterium HTCC2207</name>
    <dbReference type="NCBI Taxonomy" id="314287"/>
    <lineage>
        <taxon>Bacteria</taxon>
        <taxon>Pseudomonadati</taxon>
        <taxon>Pseudomonadota</taxon>
        <taxon>Gammaproteobacteria</taxon>
        <taxon>Cellvibrionales</taxon>
        <taxon>Porticoccaceae</taxon>
        <taxon>SAR92 clade</taxon>
    </lineage>
</organism>
<protein>
    <submittedName>
        <fullName evidence="1">Uncharacterized protein</fullName>
    </submittedName>
</protein>
<dbReference type="EMBL" id="AAPI01000005">
    <property type="protein sequence ID" value="EAS46771.1"/>
    <property type="molecule type" value="Genomic_DNA"/>
</dbReference>